<organism evidence="7 8">
    <name type="scientific">Acer yangbiense</name>
    <dbReference type="NCBI Taxonomy" id="1000413"/>
    <lineage>
        <taxon>Eukaryota</taxon>
        <taxon>Viridiplantae</taxon>
        <taxon>Streptophyta</taxon>
        <taxon>Embryophyta</taxon>
        <taxon>Tracheophyta</taxon>
        <taxon>Spermatophyta</taxon>
        <taxon>Magnoliopsida</taxon>
        <taxon>eudicotyledons</taxon>
        <taxon>Gunneridae</taxon>
        <taxon>Pentapetalae</taxon>
        <taxon>rosids</taxon>
        <taxon>malvids</taxon>
        <taxon>Sapindales</taxon>
        <taxon>Sapindaceae</taxon>
        <taxon>Hippocastanoideae</taxon>
        <taxon>Acereae</taxon>
        <taxon>Acer</taxon>
    </lineage>
</organism>
<evidence type="ECO:0000313" key="7">
    <source>
        <dbReference type="EMBL" id="TXG65095.1"/>
    </source>
</evidence>
<reference evidence="8" key="1">
    <citation type="journal article" date="2019" name="Gigascience">
        <title>De novo genome assembly of the endangered Acer yangbiense, a plant species with extremely small populations endemic to Yunnan Province, China.</title>
        <authorList>
            <person name="Yang J."/>
            <person name="Wariss H.M."/>
            <person name="Tao L."/>
            <person name="Zhang R."/>
            <person name="Yun Q."/>
            <person name="Hollingsworth P."/>
            <person name="Dao Z."/>
            <person name="Luo G."/>
            <person name="Guo H."/>
            <person name="Ma Y."/>
            <person name="Sun W."/>
        </authorList>
    </citation>
    <scope>NUCLEOTIDE SEQUENCE [LARGE SCALE GENOMIC DNA]</scope>
    <source>
        <strain evidence="8">cv. Malutang</strain>
    </source>
</reference>
<dbReference type="CDD" id="cd10017">
    <property type="entry name" value="B3_DNA"/>
    <property type="match status" value="1"/>
</dbReference>
<dbReference type="Gene3D" id="2.40.330.10">
    <property type="entry name" value="DNA-binding pseudobarrel domain"/>
    <property type="match status" value="1"/>
</dbReference>
<sequence length="136" mass="15274">MFQPPFTVSKLLTENDITTKPALPAKILQHIRLPQGEHFAELQVTDSREQVWIFRYYTRPGGNRANPVFTSGWKQFARAKRLEADDKLTIYGRQDGELQIQGGKSPKVSYNSNTIVLFVLISGRVGLAQGLLVSNS</sequence>
<name>A0A5C7I7G0_9ROSI</name>
<proteinExistence type="predicted"/>
<dbReference type="InterPro" id="IPR015300">
    <property type="entry name" value="DNA-bd_pseudobarrel_sf"/>
</dbReference>
<feature type="domain" description="TF-B3" evidence="6">
    <location>
        <begin position="6"/>
        <end position="106"/>
    </location>
</feature>
<comment type="subcellular location">
    <subcellularLocation>
        <location evidence="1">Nucleus</location>
    </subcellularLocation>
</comment>
<evidence type="ECO:0000259" key="6">
    <source>
        <dbReference type="PROSITE" id="PS50863"/>
    </source>
</evidence>
<keyword evidence="5" id="KW-0539">Nucleus</keyword>
<dbReference type="Pfam" id="PF02362">
    <property type="entry name" value="B3"/>
    <property type="match status" value="1"/>
</dbReference>
<evidence type="ECO:0000256" key="5">
    <source>
        <dbReference type="ARBA" id="ARBA00023242"/>
    </source>
</evidence>
<evidence type="ECO:0000256" key="2">
    <source>
        <dbReference type="ARBA" id="ARBA00023015"/>
    </source>
</evidence>
<dbReference type="EMBL" id="VAHF01000003">
    <property type="protein sequence ID" value="TXG65095.1"/>
    <property type="molecule type" value="Genomic_DNA"/>
</dbReference>
<evidence type="ECO:0000256" key="4">
    <source>
        <dbReference type="ARBA" id="ARBA00023163"/>
    </source>
</evidence>
<dbReference type="InterPro" id="IPR003340">
    <property type="entry name" value="B3_DNA-bd"/>
</dbReference>
<dbReference type="GO" id="GO:0003677">
    <property type="term" value="F:DNA binding"/>
    <property type="evidence" value="ECO:0007669"/>
    <property type="project" value="UniProtKB-KW"/>
</dbReference>
<protein>
    <recommendedName>
        <fullName evidence="6">TF-B3 domain-containing protein</fullName>
    </recommendedName>
</protein>
<dbReference type="Proteomes" id="UP000323000">
    <property type="component" value="Chromosome 3"/>
</dbReference>
<keyword evidence="4" id="KW-0804">Transcription</keyword>
<dbReference type="OrthoDB" id="954231at2759"/>
<dbReference type="AlphaFoldDB" id="A0A5C7I7G0"/>
<evidence type="ECO:0000313" key="8">
    <source>
        <dbReference type="Proteomes" id="UP000323000"/>
    </source>
</evidence>
<evidence type="ECO:0000256" key="3">
    <source>
        <dbReference type="ARBA" id="ARBA00023125"/>
    </source>
</evidence>
<keyword evidence="3" id="KW-0238">DNA-binding</keyword>
<dbReference type="PROSITE" id="PS50863">
    <property type="entry name" value="B3"/>
    <property type="match status" value="1"/>
</dbReference>
<keyword evidence="2" id="KW-0805">Transcription regulation</keyword>
<keyword evidence="8" id="KW-1185">Reference proteome</keyword>
<comment type="caution">
    <text evidence="7">The sequence shown here is derived from an EMBL/GenBank/DDBJ whole genome shotgun (WGS) entry which is preliminary data.</text>
</comment>
<dbReference type="GO" id="GO:0005634">
    <property type="term" value="C:nucleus"/>
    <property type="evidence" value="ECO:0007669"/>
    <property type="project" value="UniProtKB-SubCell"/>
</dbReference>
<dbReference type="SUPFAM" id="SSF101936">
    <property type="entry name" value="DNA-binding pseudobarrel domain"/>
    <property type="match status" value="1"/>
</dbReference>
<accession>A0A5C7I7G0</accession>
<evidence type="ECO:0000256" key="1">
    <source>
        <dbReference type="ARBA" id="ARBA00004123"/>
    </source>
</evidence>
<gene>
    <name evidence="7" type="ORF">EZV62_006370</name>
</gene>